<proteinExistence type="predicted"/>
<dbReference type="EMBL" id="SJPU01000001">
    <property type="protein sequence ID" value="TWU18879.1"/>
    <property type="molecule type" value="Genomic_DNA"/>
</dbReference>
<organism evidence="1 2">
    <name type="scientific">Allorhodopirellula heiligendammensis</name>
    <dbReference type="NCBI Taxonomy" id="2714739"/>
    <lineage>
        <taxon>Bacteria</taxon>
        <taxon>Pseudomonadati</taxon>
        <taxon>Planctomycetota</taxon>
        <taxon>Planctomycetia</taxon>
        <taxon>Pirellulales</taxon>
        <taxon>Pirellulaceae</taxon>
        <taxon>Allorhodopirellula</taxon>
    </lineage>
</organism>
<evidence type="ECO:0000313" key="1">
    <source>
        <dbReference type="EMBL" id="TWU18879.1"/>
    </source>
</evidence>
<dbReference type="AlphaFoldDB" id="A0A5C6C7Z7"/>
<gene>
    <name evidence="1" type="ORF">Poly21_10480</name>
</gene>
<dbReference type="Proteomes" id="UP000319908">
    <property type="component" value="Unassembled WGS sequence"/>
</dbReference>
<sequence length="171" mass="19441">MSPLHVRSAPTASTRIDVELPIDDHARDISLELDERLGLGQFIVPAVWTARRQGNVVGFADQLGHRTAVVLAMVLAAFAPRLFRIEFAFLEERSRLAFAFPLDFFKTSGEQLDLLDQHVDNRLLLFKQRLAFWAIGRDLGHIDDPQILVDSAQIHQDQFFRSANEYLQSSQ</sequence>
<protein>
    <submittedName>
        <fullName evidence="1">Uncharacterized protein</fullName>
    </submittedName>
</protein>
<reference evidence="1 2" key="1">
    <citation type="journal article" date="2020" name="Antonie Van Leeuwenhoek">
        <title>Rhodopirellula heiligendammensis sp. nov., Rhodopirellula pilleata sp. nov., and Rhodopirellula solitaria sp. nov. isolated from natural or artificial marine surfaces in Northern Germany and California, USA, and emended description of the genus Rhodopirellula.</title>
        <authorList>
            <person name="Kallscheuer N."/>
            <person name="Wiegand S."/>
            <person name="Jogler M."/>
            <person name="Boedeker C."/>
            <person name="Peeters S.H."/>
            <person name="Rast P."/>
            <person name="Heuer A."/>
            <person name="Jetten M.S.M."/>
            <person name="Rohde M."/>
            <person name="Jogler C."/>
        </authorList>
    </citation>
    <scope>NUCLEOTIDE SEQUENCE [LARGE SCALE GENOMIC DNA]</scope>
    <source>
        <strain evidence="1 2">Poly21</strain>
    </source>
</reference>
<comment type="caution">
    <text evidence="1">The sequence shown here is derived from an EMBL/GenBank/DDBJ whole genome shotgun (WGS) entry which is preliminary data.</text>
</comment>
<keyword evidence="2" id="KW-1185">Reference proteome</keyword>
<accession>A0A5C6C7Z7</accession>
<name>A0A5C6C7Z7_9BACT</name>
<evidence type="ECO:0000313" key="2">
    <source>
        <dbReference type="Proteomes" id="UP000319908"/>
    </source>
</evidence>